<feature type="region of interest" description="Disordered" evidence="1">
    <location>
        <begin position="1"/>
        <end position="50"/>
    </location>
</feature>
<dbReference type="Proteomes" id="UP000005929">
    <property type="component" value="Unassembled WGS sequence"/>
</dbReference>
<evidence type="ECO:0000313" key="2">
    <source>
        <dbReference type="EMBL" id="EIJ21806.1"/>
    </source>
</evidence>
<name>A0AAV3FHY9_BIFLL</name>
<reference evidence="2 3" key="1">
    <citation type="journal article" date="2013" name="Genome Announc.">
        <title>Draft Genome Sequences of Two Pairs of Human Intestinal Bifidobacterium longum subsp. longum Strains, 44B and 1-6B and 35B and 2-2B, Consecutively Isolated from Two Children after a 5-Year Time Period.</title>
        <authorList>
            <person name="Shkoporov A.N."/>
            <person name="Efimov B.A."/>
            <person name="Khokhlova E.V."/>
            <person name="Chaplin A.V."/>
            <person name="Kafarskaya L.I."/>
            <person name="Durkin A.S."/>
            <person name="McCorrison J."/>
            <person name="Torralba M."/>
            <person name="Gillis M."/>
            <person name="Sutton G."/>
            <person name="Weibel D.B."/>
            <person name="Nelson K.E."/>
            <person name="Smeianov V.V."/>
        </authorList>
    </citation>
    <scope>NUCLEOTIDE SEQUENCE [LARGE SCALE GENOMIC DNA]</scope>
    <source>
        <strain evidence="2 3">2-2B</strain>
    </source>
</reference>
<organism evidence="2 3">
    <name type="scientific">Bifidobacterium longum subsp. longum 2-2B</name>
    <dbReference type="NCBI Taxonomy" id="1161745"/>
    <lineage>
        <taxon>Bacteria</taxon>
        <taxon>Bacillati</taxon>
        <taxon>Actinomycetota</taxon>
        <taxon>Actinomycetes</taxon>
        <taxon>Bifidobacteriales</taxon>
        <taxon>Bifidobacteriaceae</taxon>
        <taxon>Bifidobacterium</taxon>
    </lineage>
</organism>
<accession>A0AAV3FHY9</accession>
<dbReference type="EMBL" id="AJTJ01000133">
    <property type="protein sequence ID" value="EIJ21806.1"/>
    <property type="molecule type" value="Genomic_DNA"/>
</dbReference>
<proteinExistence type="predicted"/>
<comment type="caution">
    <text evidence="2">The sequence shown here is derived from an EMBL/GenBank/DDBJ whole genome shotgun (WGS) entry which is preliminary data.</text>
</comment>
<gene>
    <name evidence="2" type="ORF">HMPREF1315_0096</name>
</gene>
<evidence type="ECO:0000313" key="3">
    <source>
        <dbReference type="Proteomes" id="UP000005929"/>
    </source>
</evidence>
<evidence type="ECO:0000256" key="1">
    <source>
        <dbReference type="SAM" id="MobiDB-lite"/>
    </source>
</evidence>
<dbReference type="AlphaFoldDB" id="A0AAV3FHY9"/>
<sequence>MEELRALHGRASTPHPRNAPATDLANGAVWARPLRRIDASDDGTGTTNTR</sequence>
<evidence type="ECO:0008006" key="4">
    <source>
        <dbReference type="Google" id="ProtNLM"/>
    </source>
</evidence>
<protein>
    <recommendedName>
        <fullName evidence="4">Transposase</fullName>
    </recommendedName>
</protein>